<dbReference type="InterPro" id="IPR004839">
    <property type="entry name" value="Aminotransferase_I/II_large"/>
</dbReference>
<feature type="domain" description="Aminotransferase class I/classII large" evidence="5">
    <location>
        <begin position="39"/>
        <end position="380"/>
    </location>
</feature>
<keyword evidence="4" id="KW-0663">Pyridoxal phosphate</keyword>
<dbReference type="InterPro" id="IPR050859">
    <property type="entry name" value="Class-I_PLP-dep_aminotransf"/>
</dbReference>
<evidence type="ECO:0000256" key="1">
    <source>
        <dbReference type="ARBA" id="ARBA00001933"/>
    </source>
</evidence>
<dbReference type="STRING" id="377629.TERTU_2088"/>
<comment type="cofactor">
    <cofactor evidence="1">
        <name>pyridoxal 5'-phosphate</name>
        <dbReference type="ChEBI" id="CHEBI:597326"/>
    </cofactor>
</comment>
<dbReference type="SUPFAM" id="SSF53383">
    <property type="entry name" value="PLP-dependent transferases"/>
    <property type="match status" value="1"/>
</dbReference>
<evidence type="ECO:0000259" key="5">
    <source>
        <dbReference type="Pfam" id="PF00155"/>
    </source>
</evidence>
<keyword evidence="7" id="KW-1185">Reference proteome</keyword>
<accession>C5BIU9</accession>
<dbReference type="GO" id="GO:0030170">
    <property type="term" value="F:pyridoxal phosphate binding"/>
    <property type="evidence" value="ECO:0007669"/>
    <property type="project" value="InterPro"/>
</dbReference>
<evidence type="ECO:0000313" key="7">
    <source>
        <dbReference type="Proteomes" id="UP000009080"/>
    </source>
</evidence>
<dbReference type="PANTHER" id="PTHR42790:SF19">
    <property type="entry name" value="KYNURENINE_ALPHA-AMINOADIPATE AMINOTRANSFERASE, MITOCHONDRIAL"/>
    <property type="match status" value="1"/>
</dbReference>
<evidence type="ECO:0000256" key="4">
    <source>
        <dbReference type="ARBA" id="ARBA00022898"/>
    </source>
</evidence>
<gene>
    <name evidence="6" type="ordered locus">TERTU_2088</name>
</gene>
<dbReference type="GO" id="GO:1901605">
    <property type="term" value="P:alpha-amino acid metabolic process"/>
    <property type="evidence" value="ECO:0007669"/>
    <property type="project" value="TreeGrafter"/>
</dbReference>
<dbReference type="GO" id="GO:0008483">
    <property type="term" value="F:transaminase activity"/>
    <property type="evidence" value="ECO:0007669"/>
    <property type="project" value="UniProtKB-KW"/>
</dbReference>
<dbReference type="Gene3D" id="3.40.640.10">
    <property type="entry name" value="Type I PLP-dependent aspartate aminotransferase-like (Major domain)"/>
    <property type="match status" value="1"/>
</dbReference>
<dbReference type="AlphaFoldDB" id="C5BIU9"/>
<dbReference type="InterPro" id="IPR015422">
    <property type="entry name" value="PyrdxlP-dep_Trfase_small"/>
</dbReference>
<dbReference type="HOGENOM" id="CLU_017584_0_6_6"/>
<dbReference type="PANTHER" id="PTHR42790">
    <property type="entry name" value="AMINOTRANSFERASE"/>
    <property type="match status" value="1"/>
</dbReference>
<dbReference type="eggNOG" id="COG1167">
    <property type="taxonomic scope" value="Bacteria"/>
</dbReference>
<dbReference type="RefSeq" id="WP_015820520.1">
    <property type="nucleotide sequence ID" value="NC_012997.1"/>
</dbReference>
<evidence type="ECO:0000313" key="6">
    <source>
        <dbReference type="EMBL" id="ACR14405.1"/>
    </source>
</evidence>
<name>C5BIU9_TERTT</name>
<dbReference type="InterPro" id="IPR015421">
    <property type="entry name" value="PyrdxlP-dep_Trfase_major"/>
</dbReference>
<dbReference type="KEGG" id="ttu:TERTU_2088"/>
<dbReference type="OrthoDB" id="9804020at2"/>
<dbReference type="CDD" id="cd00609">
    <property type="entry name" value="AAT_like"/>
    <property type="match status" value="1"/>
</dbReference>
<dbReference type="EMBL" id="CP001614">
    <property type="protein sequence ID" value="ACR14405.1"/>
    <property type="molecule type" value="Genomic_DNA"/>
</dbReference>
<sequence length="401" mass="43781">MKTARLVESLPTSYIREILQAATAADCLSLAGGLPDPKYFPLDATAEALQLVADSPSVHGHLFQYASTRGYQPLIDHLQTQLSVGAGHELLMTNGSQQGIDLAVRTYLNQGDEVALEVPAYLGALQVFALAGVRVRPIPQLPNGPDLEALRKVFETGRCKMFYTVPDFHNPTGCCWSLEVRTEVARLCRKHGVLLLEDAPYRDIRFHGENLPLVSDFCSDVAIVLSSFSKTAMPGLRLGAVVAGKKLLAPMLRVKQAVDLHTNTLGQFLLAEFLVKGNYVAHIANLCRNYHAKYEALHAALELHTAEFGFHRPVQGGMFIWFVLHELDATLVAQRCLERGLAVVPGGVFFPAGEKHSINALRLNFSYLAISQLEEAAARLAAVLRELSACIAVGGRYSGVR</sequence>
<keyword evidence="3" id="KW-0808">Transferase</keyword>
<proteinExistence type="predicted"/>
<dbReference type="Gene3D" id="3.90.1150.10">
    <property type="entry name" value="Aspartate Aminotransferase, domain 1"/>
    <property type="match status" value="1"/>
</dbReference>
<dbReference type="InterPro" id="IPR015424">
    <property type="entry name" value="PyrdxlP-dep_Trfase"/>
</dbReference>
<dbReference type="Pfam" id="PF00155">
    <property type="entry name" value="Aminotran_1_2"/>
    <property type="match status" value="1"/>
</dbReference>
<evidence type="ECO:0000256" key="3">
    <source>
        <dbReference type="ARBA" id="ARBA00022679"/>
    </source>
</evidence>
<reference evidence="6 7" key="1">
    <citation type="journal article" date="2009" name="PLoS ONE">
        <title>The complete genome of Teredinibacter turnerae T7901: an intracellular endosymbiont of marine wood-boring bivalves (shipworms).</title>
        <authorList>
            <person name="Yang J.C."/>
            <person name="Madupu R."/>
            <person name="Durkin A.S."/>
            <person name="Ekborg N.A."/>
            <person name="Pedamallu C.S."/>
            <person name="Hostetler J.B."/>
            <person name="Radune D."/>
            <person name="Toms B.S."/>
            <person name="Henrissat B."/>
            <person name="Coutinho P.M."/>
            <person name="Schwarz S."/>
            <person name="Field L."/>
            <person name="Trindade-Silva A.E."/>
            <person name="Soares C.A.G."/>
            <person name="Elshahawi S."/>
            <person name="Hanora A."/>
            <person name="Schmidt E.W."/>
            <person name="Haygood M.G."/>
            <person name="Posfai J."/>
            <person name="Benner J."/>
            <person name="Madinger C."/>
            <person name="Nove J."/>
            <person name="Anton B."/>
            <person name="Chaudhary K."/>
            <person name="Foster J."/>
            <person name="Holman A."/>
            <person name="Kumar S."/>
            <person name="Lessard P.A."/>
            <person name="Luyten Y.A."/>
            <person name="Slatko B."/>
            <person name="Wood N."/>
            <person name="Wu B."/>
            <person name="Teplitski M."/>
            <person name="Mougous J.D."/>
            <person name="Ward N."/>
            <person name="Eisen J.A."/>
            <person name="Badger J.H."/>
            <person name="Distel D.L."/>
        </authorList>
    </citation>
    <scope>NUCLEOTIDE SEQUENCE [LARGE SCALE GENOMIC DNA]</scope>
    <source>
        <strain evidence="7">ATCC 39867 / T7901</strain>
    </source>
</reference>
<keyword evidence="2" id="KW-0032">Aminotransferase</keyword>
<dbReference type="Proteomes" id="UP000009080">
    <property type="component" value="Chromosome"/>
</dbReference>
<evidence type="ECO:0000256" key="2">
    <source>
        <dbReference type="ARBA" id="ARBA00022576"/>
    </source>
</evidence>
<protein>
    <submittedName>
        <fullName evidence="6">Transcriptional regulator</fullName>
    </submittedName>
</protein>
<organism evidence="6 7">
    <name type="scientific">Teredinibacter turnerae (strain ATCC 39867 / T7901)</name>
    <dbReference type="NCBI Taxonomy" id="377629"/>
    <lineage>
        <taxon>Bacteria</taxon>
        <taxon>Pseudomonadati</taxon>
        <taxon>Pseudomonadota</taxon>
        <taxon>Gammaproteobacteria</taxon>
        <taxon>Cellvibrionales</taxon>
        <taxon>Cellvibrionaceae</taxon>
        <taxon>Teredinibacter</taxon>
    </lineage>
</organism>